<keyword evidence="3" id="KW-1185">Reference proteome</keyword>
<organism evidence="2 3">
    <name type="scientific">Puniceibacterium antarcticum</name>
    <dbReference type="NCBI Taxonomy" id="1206336"/>
    <lineage>
        <taxon>Bacteria</taxon>
        <taxon>Pseudomonadati</taxon>
        <taxon>Pseudomonadota</taxon>
        <taxon>Alphaproteobacteria</taxon>
        <taxon>Rhodobacterales</taxon>
        <taxon>Paracoccaceae</taxon>
        <taxon>Puniceibacterium</taxon>
    </lineage>
</organism>
<keyword evidence="1" id="KW-0472">Membrane</keyword>
<keyword evidence="1" id="KW-1133">Transmembrane helix</keyword>
<gene>
    <name evidence="2" type="ORF">P775_09170</name>
</gene>
<dbReference type="AlphaFoldDB" id="A0A2G8RHX4"/>
<comment type="caution">
    <text evidence="2">The sequence shown here is derived from an EMBL/GenBank/DDBJ whole genome shotgun (WGS) entry which is preliminary data.</text>
</comment>
<keyword evidence="1" id="KW-0812">Transmembrane</keyword>
<protein>
    <submittedName>
        <fullName evidence="2">Uncharacterized protein</fullName>
    </submittedName>
</protein>
<sequence>MALLADTWPIWGALALVGVITYGALRPAIKAAKQRRDTTETKDD</sequence>
<evidence type="ECO:0000313" key="3">
    <source>
        <dbReference type="Proteomes" id="UP000231259"/>
    </source>
</evidence>
<evidence type="ECO:0000256" key="1">
    <source>
        <dbReference type="SAM" id="Phobius"/>
    </source>
</evidence>
<evidence type="ECO:0000313" key="2">
    <source>
        <dbReference type="EMBL" id="PIL20688.1"/>
    </source>
</evidence>
<dbReference type="EMBL" id="AWWI01000060">
    <property type="protein sequence ID" value="PIL20688.1"/>
    <property type="molecule type" value="Genomic_DNA"/>
</dbReference>
<reference evidence="2 3" key="1">
    <citation type="submission" date="2013-09" db="EMBL/GenBank/DDBJ databases">
        <title>Genome sequencing of Phaeobacter antarcticus sp. nov. SM1211.</title>
        <authorList>
            <person name="Zhang X.-Y."/>
            <person name="Liu C."/>
            <person name="Chen X.-L."/>
            <person name="Xie B.-B."/>
            <person name="Qin Q.-L."/>
            <person name="Rong J.-C."/>
            <person name="Zhang Y.-Z."/>
        </authorList>
    </citation>
    <scope>NUCLEOTIDE SEQUENCE [LARGE SCALE GENOMIC DNA]</scope>
    <source>
        <strain evidence="2 3">SM1211</strain>
    </source>
</reference>
<feature type="transmembrane region" description="Helical" evidence="1">
    <location>
        <begin position="6"/>
        <end position="25"/>
    </location>
</feature>
<name>A0A2G8RHX4_9RHOB</name>
<proteinExistence type="predicted"/>
<accession>A0A2G8RHX4</accession>
<dbReference type="Proteomes" id="UP000231259">
    <property type="component" value="Unassembled WGS sequence"/>
</dbReference>